<dbReference type="PROSITE" id="PS52029">
    <property type="entry name" value="LD_TPASE"/>
    <property type="match status" value="1"/>
</dbReference>
<dbReference type="InterPro" id="IPR050979">
    <property type="entry name" value="LD-transpeptidase"/>
</dbReference>
<keyword evidence="3" id="KW-0328">Glycosyltransferase</keyword>
<dbReference type="EMBL" id="SIUB01000001">
    <property type="protein sequence ID" value="TBN55345.1"/>
    <property type="molecule type" value="Genomic_DNA"/>
</dbReference>
<dbReference type="UniPathway" id="UPA00219"/>
<dbReference type="InterPro" id="IPR038063">
    <property type="entry name" value="Transpep_catalytic_dom"/>
</dbReference>
<dbReference type="GO" id="GO:0018104">
    <property type="term" value="P:peptidoglycan-protein cross-linking"/>
    <property type="evidence" value="ECO:0007669"/>
    <property type="project" value="TreeGrafter"/>
</dbReference>
<feature type="domain" description="L,D-TPase catalytic" evidence="10">
    <location>
        <begin position="69"/>
        <end position="206"/>
    </location>
</feature>
<evidence type="ECO:0000256" key="3">
    <source>
        <dbReference type="ARBA" id="ARBA00022676"/>
    </source>
</evidence>
<evidence type="ECO:0000256" key="4">
    <source>
        <dbReference type="ARBA" id="ARBA00022679"/>
    </source>
</evidence>
<name>A0A4Q9GQ28_9HYPH</name>
<evidence type="ECO:0000256" key="7">
    <source>
        <dbReference type="ARBA" id="ARBA00022984"/>
    </source>
</evidence>
<evidence type="ECO:0000256" key="1">
    <source>
        <dbReference type="ARBA" id="ARBA00004752"/>
    </source>
</evidence>
<dbReference type="GO" id="GO:0005576">
    <property type="term" value="C:extracellular region"/>
    <property type="evidence" value="ECO:0007669"/>
    <property type="project" value="TreeGrafter"/>
</dbReference>
<dbReference type="GO" id="GO:0008360">
    <property type="term" value="P:regulation of cell shape"/>
    <property type="evidence" value="ECO:0007669"/>
    <property type="project" value="UniProtKB-UniRule"/>
</dbReference>
<keyword evidence="5" id="KW-0378">Hydrolase</keyword>
<accession>A0A4Q9GQ28</accession>
<comment type="pathway">
    <text evidence="1 9">Cell wall biogenesis; peptidoglycan biosynthesis.</text>
</comment>
<dbReference type="PANTHER" id="PTHR30582:SF24">
    <property type="entry name" value="L,D-TRANSPEPTIDASE ERFK_SRFK-RELATED"/>
    <property type="match status" value="1"/>
</dbReference>
<evidence type="ECO:0000313" key="11">
    <source>
        <dbReference type="EMBL" id="TBN55345.1"/>
    </source>
</evidence>
<dbReference type="OrthoDB" id="9795305at2"/>
<dbReference type="Proteomes" id="UP000291613">
    <property type="component" value="Unassembled WGS sequence"/>
</dbReference>
<dbReference type="AlphaFoldDB" id="A0A4Q9GQ28"/>
<dbReference type="Pfam" id="PF03734">
    <property type="entry name" value="YkuD"/>
    <property type="match status" value="1"/>
</dbReference>
<evidence type="ECO:0000256" key="8">
    <source>
        <dbReference type="ARBA" id="ARBA00023316"/>
    </source>
</evidence>
<dbReference type="GO" id="GO:0071972">
    <property type="term" value="F:peptidoglycan L,D-transpeptidase activity"/>
    <property type="evidence" value="ECO:0007669"/>
    <property type="project" value="TreeGrafter"/>
</dbReference>
<gene>
    <name evidence="11" type="ORF">EYR15_02345</name>
</gene>
<keyword evidence="7 9" id="KW-0573">Peptidoglycan synthesis</keyword>
<dbReference type="InterPro" id="IPR005490">
    <property type="entry name" value="LD_TPept_cat_dom"/>
</dbReference>
<dbReference type="Gene3D" id="2.40.440.10">
    <property type="entry name" value="L,D-transpeptidase catalytic domain-like"/>
    <property type="match status" value="1"/>
</dbReference>
<dbReference type="PANTHER" id="PTHR30582">
    <property type="entry name" value="L,D-TRANSPEPTIDASE"/>
    <property type="match status" value="1"/>
</dbReference>
<dbReference type="GO" id="GO:0071555">
    <property type="term" value="P:cell wall organization"/>
    <property type="evidence" value="ECO:0007669"/>
    <property type="project" value="UniProtKB-UniRule"/>
</dbReference>
<keyword evidence="12" id="KW-1185">Reference proteome</keyword>
<comment type="caution">
    <text evidence="11">The sequence shown here is derived from an EMBL/GenBank/DDBJ whole genome shotgun (WGS) entry which is preliminary data.</text>
</comment>
<evidence type="ECO:0000256" key="6">
    <source>
        <dbReference type="ARBA" id="ARBA00022960"/>
    </source>
</evidence>
<keyword evidence="8 9" id="KW-0961">Cell wall biogenesis/degradation</keyword>
<dbReference type="CDD" id="cd16913">
    <property type="entry name" value="YkuD_like"/>
    <property type="match status" value="1"/>
</dbReference>
<evidence type="ECO:0000313" key="12">
    <source>
        <dbReference type="Proteomes" id="UP000291613"/>
    </source>
</evidence>
<evidence type="ECO:0000256" key="5">
    <source>
        <dbReference type="ARBA" id="ARBA00022801"/>
    </source>
</evidence>
<evidence type="ECO:0000256" key="9">
    <source>
        <dbReference type="PROSITE-ProRule" id="PRU01373"/>
    </source>
</evidence>
<keyword evidence="4" id="KW-0808">Transferase</keyword>
<dbReference type="FunFam" id="2.40.440.10:FF:000002">
    <property type="entry name" value="L,D-transpeptidase ErfK/SrfK"/>
    <property type="match status" value="1"/>
</dbReference>
<sequence length="207" mass="22740">MPLALAGCAGGLPSLDMGDLFDGGSGFDYDRIYSAKPEEEHPLPALPWRSLESTVLRRKVEDPTGERPGTIVVDTYKKHLYFVQRGGQAVRYGIGVGKEGFEWQGKATIARKAKWPTWTPTPEMLQRDPKLNGPWAGGMPGGLQNPLGARAMYLYQNGRDSSYRIHGTTEPRSIGKAMSSGCIRMFNHDVADLYERADVGAQVLILS</sequence>
<comment type="similarity">
    <text evidence="2">Belongs to the YkuD family.</text>
</comment>
<evidence type="ECO:0000259" key="10">
    <source>
        <dbReference type="PROSITE" id="PS52029"/>
    </source>
</evidence>
<feature type="active site" description="Nucleophile" evidence="9">
    <location>
        <position position="182"/>
    </location>
</feature>
<organism evidence="11 12">
    <name type="scientific">Hansschlegelia quercus</name>
    <dbReference type="NCBI Taxonomy" id="2528245"/>
    <lineage>
        <taxon>Bacteria</taxon>
        <taxon>Pseudomonadati</taxon>
        <taxon>Pseudomonadota</taxon>
        <taxon>Alphaproteobacteria</taxon>
        <taxon>Hyphomicrobiales</taxon>
        <taxon>Methylopilaceae</taxon>
        <taxon>Hansschlegelia</taxon>
    </lineage>
</organism>
<reference evidence="11 12" key="1">
    <citation type="submission" date="2019-02" db="EMBL/GenBank/DDBJ databases">
        <title>Hansschlegelia quercus sp. nov., a novel methylotrophic bacterium from buds of oak (Quercus robur L.).</title>
        <authorList>
            <person name="Agafonova N.V."/>
            <person name="Kaparullina E.N."/>
            <person name="Grouzdev D.S."/>
            <person name="Doronina N.V."/>
        </authorList>
    </citation>
    <scope>NUCLEOTIDE SEQUENCE [LARGE SCALE GENOMIC DNA]</scope>
    <source>
        <strain evidence="11 12">Dub</strain>
    </source>
</reference>
<proteinExistence type="inferred from homology"/>
<dbReference type="SUPFAM" id="SSF141523">
    <property type="entry name" value="L,D-transpeptidase catalytic domain-like"/>
    <property type="match status" value="1"/>
</dbReference>
<keyword evidence="6 9" id="KW-0133">Cell shape</keyword>
<protein>
    <submittedName>
        <fullName evidence="11">L,D-transpeptidase</fullName>
    </submittedName>
</protein>
<feature type="active site" description="Proton donor/acceptor" evidence="9">
    <location>
        <position position="166"/>
    </location>
</feature>
<evidence type="ECO:0000256" key="2">
    <source>
        <dbReference type="ARBA" id="ARBA00005992"/>
    </source>
</evidence>
<dbReference type="GO" id="GO:0016757">
    <property type="term" value="F:glycosyltransferase activity"/>
    <property type="evidence" value="ECO:0007669"/>
    <property type="project" value="UniProtKB-KW"/>
</dbReference>